<dbReference type="RefSeq" id="WP_065542450.1">
    <property type="nucleotide sequence ID" value="NZ_CP015405.2"/>
</dbReference>
<reference evidence="5" key="1">
    <citation type="submission" date="2017-04" db="EMBL/GenBank/DDBJ databases">
        <title>Complete Genome Sequences of Twelve Strains of a Stable Defined Moderately Diverse Mouse Microbiota 2 (sDMDMm2).</title>
        <authorList>
            <person name="Uchimura Y."/>
            <person name="Wyss M."/>
            <person name="Brugiroux S."/>
            <person name="Limenitakis J.P."/>
            <person name="Stecher B."/>
            <person name="McCoy K.D."/>
            <person name="Macpherson A.J."/>
        </authorList>
    </citation>
    <scope>NUCLEOTIDE SEQUENCE</scope>
    <source>
        <strain evidence="5">YL58</strain>
    </source>
</reference>
<keyword evidence="6" id="KW-1185">Reference proteome</keyword>
<dbReference type="STRING" id="1796616.A4V09_11175"/>
<comment type="similarity">
    <text evidence="1">Belongs to the pyruvate:ferredoxin/flavodoxin oxidoreductase family.</text>
</comment>
<dbReference type="InterPro" id="IPR009014">
    <property type="entry name" value="Transketo_C/PFOR_II"/>
</dbReference>
<dbReference type="SUPFAM" id="SSF52518">
    <property type="entry name" value="Thiamin diphosphate-binding fold (THDP-binding)"/>
    <property type="match status" value="1"/>
</dbReference>
<dbReference type="InterPro" id="IPR002880">
    <property type="entry name" value="Pyrv_Fd/Flavodoxin_OxRdtase_N"/>
</dbReference>
<feature type="domain" description="Pyruvate flavodoxin/ferredoxin oxidoreductase pyrimidine binding" evidence="3">
    <location>
        <begin position="14"/>
        <end position="234"/>
    </location>
</feature>
<evidence type="ECO:0000313" key="5">
    <source>
        <dbReference type="EMBL" id="ANU76278.1"/>
    </source>
</evidence>
<name>A0A1C7IB81_9FIRM</name>
<accession>A0A1C7IB81</accession>
<evidence type="ECO:0000256" key="2">
    <source>
        <dbReference type="ARBA" id="ARBA00023002"/>
    </source>
</evidence>
<dbReference type="InterPro" id="IPR033412">
    <property type="entry name" value="PFOR_II"/>
</dbReference>
<dbReference type="EMBL" id="CP015405">
    <property type="protein sequence ID" value="ANU76278.1"/>
    <property type="molecule type" value="Genomic_DNA"/>
</dbReference>
<dbReference type="Pfam" id="PF17147">
    <property type="entry name" value="PFOR_II"/>
    <property type="match status" value="1"/>
</dbReference>
<evidence type="ECO:0000259" key="4">
    <source>
        <dbReference type="Pfam" id="PF17147"/>
    </source>
</evidence>
<dbReference type="Proteomes" id="UP000092574">
    <property type="component" value="Chromosome"/>
</dbReference>
<dbReference type="Pfam" id="PF01855">
    <property type="entry name" value="POR_N"/>
    <property type="match status" value="1"/>
</dbReference>
<dbReference type="Gene3D" id="3.40.50.920">
    <property type="match status" value="1"/>
</dbReference>
<dbReference type="AlphaFoldDB" id="A0A1C7IB81"/>
<dbReference type="PANTHER" id="PTHR32154">
    <property type="entry name" value="PYRUVATE-FLAVODOXIN OXIDOREDUCTASE-RELATED"/>
    <property type="match status" value="1"/>
</dbReference>
<evidence type="ECO:0000259" key="3">
    <source>
        <dbReference type="Pfam" id="PF01855"/>
    </source>
</evidence>
<dbReference type="CDD" id="cd07034">
    <property type="entry name" value="TPP_PYR_PFOR_IOR-alpha_like"/>
    <property type="match status" value="1"/>
</dbReference>
<evidence type="ECO:0008006" key="7">
    <source>
        <dbReference type="Google" id="ProtNLM"/>
    </source>
</evidence>
<dbReference type="FunFam" id="3.40.50.970:FF:000012">
    <property type="entry name" value="Pyruvate:ferredoxin (Flavodoxin) oxidoreductase"/>
    <property type="match status" value="1"/>
</dbReference>
<evidence type="ECO:0000313" key="6">
    <source>
        <dbReference type="Proteomes" id="UP000092574"/>
    </source>
</evidence>
<dbReference type="Gene3D" id="3.40.50.970">
    <property type="match status" value="1"/>
</dbReference>
<protein>
    <recommendedName>
        <fullName evidence="7">Pyruvate ferredoxin oxidoreductase alpha subunit</fullName>
    </recommendedName>
</protein>
<dbReference type="KEGG" id="byl:A4V09_11175"/>
<evidence type="ECO:0000256" key="1">
    <source>
        <dbReference type="ARBA" id="ARBA00009032"/>
    </source>
</evidence>
<dbReference type="OrthoDB" id="9794954at2"/>
<keyword evidence="2" id="KW-0560">Oxidoreductase</keyword>
<organism evidence="5 6">
    <name type="scientific">Blautia pseudococcoides</name>
    <dbReference type="NCBI Taxonomy" id="1796616"/>
    <lineage>
        <taxon>Bacteria</taxon>
        <taxon>Bacillati</taxon>
        <taxon>Bacillota</taxon>
        <taxon>Clostridia</taxon>
        <taxon>Lachnospirales</taxon>
        <taxon>Lachnospiraceae</taxon>
        <taxon>Blautia</taxon>
    </lineage>
</organism>
<gene>
    <name evidence="5" type="ORF">A4V09_11175</name>
</gene>
<dbReference type="GO" id="GO:0006979">
    <property type="term" value="P:response to oxidative stress"/>
    <property type="evidence" value="ECO:0007669"/>
    <property type="project" value="TreeGrafter"/>
</dbReference>
<proteinExistence type="inferred from homology"/>
<dbReference type="PANTHER" id="PTHR32154:SF0">
    <property type="entry name" value="PYRUVATE-FLAVODOXIN OXIDOREDUCTASE-RELATED"/>
    <property type="match status" value="1"/>
</dbReference>
<dbReference type="InterPro" id="IPR050722">
    <property type="entry name" value="Pyruvate:ferred/Flavod_OxRd"/>
</dbReference>
<dbReference type="GO" id="GO:0016491">
    <property type="term" value="F:oxidoreductase activity"/>
    <property type="evidence" value="ECO:0007669"/>
    <property type="project" value="UniProtKB-KW"/>
</dbReference>
<dbReference type="SUPFAM" id="SSF52922">
    <property type="entry name" value="TK C-terminal domain-like"/>
    <property type="match status" value="1"/>
</dbReference>
<dbReference type="InterPro" id="IPR029061">
    <property type="entry name" value="THDP-binding"/>
</dbReference>
<sequence>MDKILCTGNYAAAEAVKYAKVDVVAGYPITPSTKIVEKINEDIAHGMKCKFISIEGEHSAMAATVAASAAGARVFTATSSQGLLYMHEVLHMAAGGRLPIVMANVNRGVFAPWTLKADHQDALSQRDTGWIQIYCASNQEIFNTILQAYKIAEKAYLPVMVNFDGFLLSHCEEPVSLPEEEKISTYLPDYKPMWSLNTENPTSFSNVTNPKEYADFRDKLSKDILNVGTIIKQAAYEYQECTELWDGDMIETYCTEDAEIILVAMGSVAADIKYCVDILRKEGVSVGLIRIRVFVPFPGIEIMNILKTDSKVIVIDRDYHFGAEDGIVISELRSFLYGKLNLKCLKGMVMGIGGKEITCEEIKRVIKKMEVEVYD</sequence>
<feature type="domain" description="Pyruvate:ferredoxin oxidoreductase core" evidence="4">
    <location>
        <begin position="258"/>
        <end position="362"/>
    </location>
</feature>